<feature type="region of interest" description="Disordered" evidence="1">
    <location>
        <begin position="1"/>
        <end position="78"/>
    </location>
</feature>
<feature type="compositionally biased region" description="Basic and acidic residues" evidence="1">
    <location>
        <begin position="66"/>
        <end position="76"/>
    </location>
</feature>
<evidence type="ECO:0008006" key="4">
    <source>
        <dbReference type="Google" id="ProtNLM"/>
    </source>
</evidence>
<keyword evidence="3" id="KW-1185">Reference proteome</keyword>
<evidence type="ECO:0000313" key="3">
    <source>
        <dbReference type="Proteomes" id="UP000735302"/>
    </source>
</evidence>
<evidence type="ECO:0000313" key="2">
    <source>
        <dbReference type="EMBL" id="GFO01868.1"/>
    </source>
</evidence>
<accession>A0AAV4A3V7</accession>
<gene>
    <name evidence="2" type="ORF">PoB_002837300</name>
</gene>
<sequence length="222" mass="23990">MGEGDDERTGTDEGESLPLSSSEAEDVSAVGNPNGDDGWKQEEEKREGKERQFLDLASPEEGVVGDEGRLGTKMEDTSESAVWSNRKRVGEACEFGLAECIRNAACFIREGSKSRRGHCRCKDGFQKSPDGSRLCVAIKEESGDSILGTEDAESKDEQASQDEDKTSTLPPGFGLVVCTEGDDLRHSGHLQARALLIKCVSVHGIQKAAFQCTKEAYGIVML</sequence>
<evidence type="ECO:0000256" key="1">
    <source>
        <dbReference type="SAM" id="MobiDB-lite"/>
    </source>
</evidence>
<feature type="compositionally biased region" description="Basic and acidic residues" evidence="1">
    <location>
        <begin position="37"/>
        <end position="53"/>
    </location>
</feature>
<dbReference type="EMBL" id="BLXT01003539">
    <property type="protein sequence ID" value="GFO01868.1"/>
    <property type="molecule type" value="Genomic_DNA"/>
</dbReference>
<protein>
    <recommendedName>
        <fullName evidence="4">EGF-like domain-containing protein</fullName>
    </recommendedName>
</protein>
<dbReference type="Proteomes" id="UP000735302">
    <property type="component" value="Unassembled WGS sequence"/>
</dbReference>
<comment type="caution">
    <text evidence="2">The sequence shown here is derived from an EMBL/GenBank/DDBJ whole genome shotgun (WGS) entry which is preliminary data.</text>
</comment>
<proteinExistence type="predicted"/>
<feature type="compositionally biased region" description="Basic and acidic residues" evidence="1">
    <location>
        <begin position="155"/>
        <end position="166"/>
    </location>
</feature>
<dbReference type="AlphaFoldDB" id="A0AAV4A3V7"/>
<organism evidence="2 3">
    <name type="scientific">Plakobranchus ocellatus</name>
    <dbReference type="NCBI Taxonomy" id="259542"/>
    <lineage>
        <taxon>Eukaryota</taxon>
        <taxon>Metazoa</taxon>
        <taxon>Spiralia</taxon>
        <taxon>Lophotrochozoa</taxon>
        <taxon>Mollusca</taxon>
        <taxon>Gastropoda</taxon>
        <taxon>Heterobranchia</taxon>
        <taxon>Euthyneura</taxon>
        <taxon>Panpulmonata</taxon>
        <taxon>Sacoglossa</taxon>
        <taxon>Placobranchoidea</taxon>
        <taxon>Plakobranchidae</taxon>
        <taxon>Plakobranchus</taxon>
    </lineage>
</organism>
<reference evidence="2 3" key="1">
    <citation type="journal article" date="2021" name="Elife">
        <title>Chloroplast acquisition without the gene transfer in kleptoplastic sea slugs, Plakobranchus ocellatus.</title>
        <authorList>
            <person name="Maeda T."/>
            <person name="Takahashi S."/>
            <person name="Yoshida T."/>
            <person name="Shimamura S."/>
            <person name="Takaki Y."/>
            <person name="Nagai Y."/>
            <person name="Toyoda A."/>
            <person name="Suzuki Y."/>
            <person name="Arimoto A."/>
            <person name="Ishii H."/>
            <person name="Satoh N."/>
            <person name="Nishiyama T."/>
            <person name="Hasebe M."/>
            <person name="Maruyama T."/>
            <person name="Minagawa J."/>
            <person name="Obokata J."/>
            <person name="Shigenobu S."/>
        </authorList>
    </citation>
    <scope>NUCLEOTIDE SEQUENCE [LARGE SCALE GENOMIC DNA]</scope>
</reference>
<feature type="region of interest" description="Disordered" evidence="1">
    <location>
        <begin position="146"/>
        <end position="168"/>
    </location>
</feature>
<name>A0AAV4A3V7_9GAST</name>